<dbReference type="PROSITE" id="PS00086">
    <property type="entry name" value="CYTOCHROME_P450"/>
    <property type="match status" value="1"/>
</dbReference>
<evidence type="ECO:0000256" key="7">
    <source>
        <dbReference type="ARBA" id="ARBA00022824"/>
    </source>
</evidence>
<keyword evidence="15" id="KW-1185">Reference proteome</keyword>
<comment type="cofactor">
    <cofactor evidence="1">
        <name>heme</name>
        <dbReference type="ChEBI" id="CHEBI:30413"/>
    </cofactor>
</comment>
<evidence type="ECO:0000256" key="3">
    <source>
        <dbReference type="ARBA" id="ARBA00004406"/>
    </source>
</evidence>
<keyword evidence="10 13" id="KW-0408">Iron</keyword>
<reference evidence="14 15" key="1">
    <citation type="journal article" date="2022" name="Allergy">
        <title>Genome assembly and annotation of Periplaneta americana reveal a comprehensive cockroach allergen profile.</title>
        <authorList>
            <person name="Wang L."/>
            <person name="Xiong Q."/>
            <person name="Saelim N."/>
            <person name="Wang L."/>
            <person name="Nong W."/>
            <person name="Wan A.T."/>
            <person name="Shi M."/>
            <person name="Liu X."/>
            <person name="Cao Q."/>
            <person name="Hui J.H.L."/>
            <person name="Sookrung N."/>
            <person name="Leung T.F."/>
            <person name="Tungtrongchitr A."/>
            <person name="Tsui S.K.W."/>
        </authorList>
    </citation>
    <scope>NUCLEOTIDE SEQUENCE [LARGE SCALE GENOMIC DNA]</scope>
    <source>
        <strain evidence="14">PWHHKU_190912</strain>
    </source>
</reference>
<dbReference type="InterPro" id="IPR002401">
    <property type="entry name" value="Cyt_P450_E_grp-I"/>
</dbReference>
<evidence type="ECO:0000313" key="14">
    <source>
        <dbReference type="EMBL" id="KAJ4428809.1"/>
    </source>
</evidence>
<accession>A0ABQ8S4J9</accession>
<name>A0ABQ8S4J9_PERAM</name>
<dbReference type="InterPro" id="IPR050476">
    <property type="entry name" value="Insect_CytP450_Detox"/>
</dbReference>
<dbReference type="CDD" id="cd11056">
    <property type="entry name" value="CYP6-like"/>
    <property type="match status" value="1"/>
</dbReference>
<keyword evidence="5 13" id="KW-0349">Heme</keyword>
<dbReference type="Pfam" id="PF00067">
    <property type="entry name" value="p450"/>
    <property type="match status" value="1"/>
</dbReference>
<evidence type="ECO:0008006" key="16">
    <source>
        <dbReference type="Google" id="ProtNLM"/>
    </source>
</evidence>
<evidence type="ECO:0000313" key="15">
    <source>
        <dbReference type="Proteomes" id="UP001148838"/>
    </source>
</evidence>
<evidence type="ECO:0000256" key="5">
    <source>
        <dbReference type="ARBA" id="ARBA00022617"/>
    </source>
</evidence>
<dbReference type="InterPro" id="IPR036396">
    <property type="entry name" value="Cyt_P450_sf"/>
</dbReference>
<evidence type="ECO:0000256" key="13">
    <source>
        <dbReference type="RuleBase" id="RU000461"/>
    </source>
</evidence>
<dbReference type="Gene3D" id="1.10.630.10">
    <property type="entry name" value="Cytochrome P450"/>
    <property type="match status" value="1"/>
</dbReference>
<protein>
    <recommendedName>
        <fullName evidence="16">Cytochrome P450</fullName>
    </recommendedName>
</protein>
<keyword evidence="9 13" id="KW-0560">Oxidoreductase</keyword>
<dbReference type="EMBL" id="JAJSOF020000036">
    <property type="protein sequence ID" value="KAJ4428809.1"/>
    <property type="molecule type" value="Genomic_DNA"/>
</dbReference>
<keyword evidence="11 13" id="KW-0503">Monooxygenase</keyword>
<dbReference type="SUPFAM" id="SSF48264">
    <property type="entry name" value="Cytochrome P450"/>
    <property type="match status" value="1"/>
</dbReference>
<evidence type="ECO:0000256" key="12">
    <source>
        <dbReference type="ARBA" id="ARBA00023136"/>
    </source>
</evidence>
<dbReference type="PANTHER" id="PTHR24292">
    <property type="entry name" value="CYTOCHROME P450"/>
    <property type="match status" value="1"/>
</dbReference>
<gene>
    <name evidence="14" type="ORF">ANN_25802</name>
</gene>
<organism evidence="14 15">
    <name type="scientific">Periplaneta americana</name>
    <name type="common">American cockroach</name>
    <name type="synonym">Blatta americana</name>
    <dbReference type="NCBI Taxonomy" id="6978"/>
    <lineage>
        <taxon>Eukaryota</taxon>
        <taxon>Metazoa</taxon>
        <taxon>Ecdysozoa</taxon>
        <taxon>Arthropoda</taxon>
        <taxon>Hexapoda</taxon>
        <taxon>Insecta</taxon>
        <taxon>Pterygota</taxon>
        <taxon>Neoptera</taxon>
        <taxon>Polyneoptera</taxon>
        <taxon>Dictyoptera</taxon>
        <taxon>Blattodea</taxon>
        <taxon>Blattoidea</taxon>
        <taxon>Blattidae</taxon>
        <taxon>Blattinae</taxon>
        <taxon>Periplaneta</taxon>
    </lineage>
</organism>
<dbReference type="Proteomes" id="UP001148838">
    <property type="component" value="Unassembled WGS sequence"/>
</dbReference>
<proteinExistence type="inferred from homology"/>
<dbReference type="PANTHER" id="PTHR24292:SF54">
    <property type="entry name" value="CYP9F3-RELATED"/>
    <property type="match status" value="1"/>
</dbReference>
<dbReference type="InterPro" id="IPR001128">
    <property type="entry name" value="Cyt_P450"/>
</dbReference>
<evidence type="ECO:0000256" key="2">
    <source>
        <dbReference type="ARBA" id="ARBA00004174"/>
    </source>
</evidence>
<keyword evidence="7" id="KW-0256">Endoplasmic reticulum</keyword>
<comment type="subcellular location">
    <subcellularLocation>
        <location evidence="3">Endoplasmic reticulum membrane</location>
        <topology evidence="3">Peripheral membrane protein</topology>
    </subcellularLocation>
    <subcellularLocation>
        <location evidence="2">Microsome membrane</location>
        <topology evidence="2">Peripheral membrane protein</topology>
    </subcellularLocation>
</comment>
<evidence type="ECO:0000256" key="10">
    <source>
        <dbReference type="ARBA" id="ARBA00023004"/>
    </source>
</evidence>
<keyword evidence="8" id="KW-0492">Microsome</keyword>
<dbReference type="PRINTS" id="PR00463">
    <property type="entry name" value="EP450I"/>
</dbReference>
<sequence length="486" mass="55875">MTLFDWFLLLLCLGVVLYFWGTSTYRRFTKPGIPHDTPFPFIGSMGPTILKRQLFTDMILNMYNKYKGRPYAVMFIFRQPVTVIFDTELIKTIAVKDFDYFPNRQTTLFENADPLFAKALPNLKGRDWRDKRSILSPVFTSSKMKTMFLLVSECCQQFVNFLEECLQNKPNECGIQKDGDTLVLELKNFFNRYANDVIATTAFGLGVDSLKQPKNEFFVMGQDTFNFGTFRILLLLFIPKLLKVFGVSIFPNRIADFFRSIVKDTIATREREGIVRPDLLQLLMQTQKGNLEDENSTEQHPKSQTKQLDDEDVVAQCVVFFVAGFDTASTFMCFACYHLAIDEEIQTRLQNEIDETLREGGGKFSYEALNGMKYLDMVVSETLRMYPPAAVDRVCARKYTIKADPPLDLMPEDSLIIPIFGLHRDPNYFPDPERFDPERFNDENKHKINPLAYLPFGIGPRICIAVRNSSSRLPDVAWKLISNSPG</sequence>
<evidence type="ECO:0000256" key="6">
    <source>
        <dbReference type="ARBA" id="ARBA00022723"/>
    </source>
</evidence>
<evidence type="ECO:0000256" key="1">
    <source>
        <dbReference type="ARBA" id="ARBA00001971"/>
    </source>
</evidence>
<dbReference type="PRINTS" id="PR00385">
    <property type="entry name" value="P450"/>
</dbReference>
<comment type="caution">
    <text evidence="14">The sequence shown here is derived from an EMBL/GenBank/DDBJ whole genome shotgun (WGS) entry which is preliminary data.</text>
</comment>
<evidence type="ECO:0000256" key="4">
    <source>
        <dbReference type="ARBA" id="ARBA00010617"/>
    </source>
</evidence>
<evidence type="ECO:0000256" key="9">
    <source>
        <dbReference type="ARBA" id="ARBA00023002"/>
    </source>
</evidence>
<evidence type="ECO:0000256" key="11">
    <source>
        <dbReference type="ARBA" id="ARBA00023033"/>
    </source>
</evidence>
<keyword evidence="6 13" id="KW-0479">Metal-binding</keyword>
<evidence type="ECO:0000256" key="8">
    <source>
        <dbReference type="ARBA" id="ARBA00022848"/>
    </source>
</evidence>
<keyword evidence="12" id="KW-0472">Membrane</keyword>
<dbReference type="InterPro" id="IPR017972">
    <property type="entry name" value="Cyt_P450_CS"/>
</dbReference>
<comment type="similarity">
    <text evidence="4 13">Belongs to the cytochrome P450 family.</text>
</comment>